<keyword evidence="7" id="KW-1133">Transmembrane helix</keyword>
<dbReference type="InterPro" id="IPR004358">
    <property type="entry name" value="Sig_transdc_His_kin-like_C"/>
</dbReference>
<evidence type="ECO:0000259" key="8">
    <source>
        <dbReference type="PROSITE" id="PS50109"/>
    </source>
</evidence>
<dbReference type="NCBIfam" id="TIGR00229">
    <property type="entry name" value="sensory_box"/>
    <property type="match status" value="1"/>
</dbReference>
<dbReference type="SUPFAM" id="SSF55785">
    <property type="entry name" value="PYP-like sensor domain (PAS domain)"/>
    <property type="match status" value="1"/>
</dbReference>
<dbReference type="PROSITE" id="PS50109">
    <property type="entry name" value="HIS_KIN"/>
    <property type="match status" value="1"/>
</dbReference>
<dbReference type="InterPro" id="IPR003661">
    <property type="entry name" value="HisK_dim/P_dom"/>
</dbReference>
<dbReference type="PROSITE" id="PS50113">
    <property type="entry name" value="PAC"/>
    <property type="match status" value="1"/>
</dbReference>
<dbReference type="InterPro" id="IPR003594">
    <property type="entry name" value="HATPase_dom"/>
</dbReference>
<dbReference type="CDD" id="cd00082">
    <property type="entry name" value="HisKA"/>
    <property type="match status" value="1"/>
</dbReference>
<dbReference type="Gene3D" id="3.30.565.10">
    <property type="entry name" value="Histidine kinase-like ATPase, C-terminal domain"/>
    <property type="match status" value="1"/>
</dbReference>
<dbReference type="InterPro" id="IPR036097">
    <property type="entry name" value="HisK_dim/P_sf"/>
</dbReference>
<dbReference type="InterPro" id="IPR000014">
    <property type="entry name" value="PAS"/>
</dbReference>
<dbReference type="EMBL" id="VWNE01000012">
    <property type="protein sequence ID" value="KAA8483384.1"/>
    <property type="molecule type" value="Genomic_DNA"/>
</dbReference>
<dbReference type="InterPro" id="IPR050736">
    <property type="entry name" value="Sensor_HK_Regulatory"/>
</dbReference>
<protein>
    <recommendedName>
        <fullName evidence="2">histidine kinase</fullName>
        <ecNumber evidence="2">2.7.13.3</ecNumber>
    </recommendedName>
</protein>
<dbReference type="PANTHER" id="PTHR43711:SF31">
    <property type="entry name" value="HISTIDINE KINASE"/>
    <property type="match status" value="1"/>
</dbReference>
<feature type="transmembrane region" description="Helical" evidence="7">
    <location>
        <begin position="105"/>
        <end position="124"/>
    </location>
</feature>
<evidence type="ECO:0000256" key="3">
    <source>
        <dbReference type="ARBA" id="ARBA00022553"/>
    </source>
</evidence>
<dbReference type="InterPro" id="IPR033425">
    <property type="entry name" value="MASE3"/>
</dbReference>
<dbReference type="SUPFAM" id="SSF47384">
    <property type="entry name" value="Homodimeric domain of signal transducing histidine kinase"/>
    <property type="match status" value="1"/>
</dbReference>
<evidence type="ECO:0000256" key="2">
    <source>
        <dbReference type="ARBA" id="ARBA00012438"/>
    </source>
</evidence>
<keyword evidence="5" id="KW-0418">Kinase</keyword>
<dbReference type="Pfam" id="PF17159">
    <property type="entry name" value="MASE3"/>
    <property type="match status" value="1"/>
</dbReference>
<dbReference type="SUPFAM" id="SSF55874">
    <property type="entry name" value="ATPase domain of HSP90 chaperone/DNA topoisomerase II/histidine kinase"/>
    <property type="match status" value="1"/>
</dbReference>
<dbReference type="Gene3D" id="3.30.450.20">
    <property type="entry name" value="PAS domain"/>
    <property type="match status" value="1"/>
</dbReference>
<gene>
    <name evidence="10" type="ORF">F1649_09345</name>
</gene>
<dbReference type="InterPro" id="IPR013656">
    <property type="entry name" value="PAS_4"/>
</dbReference>
<reference evidence="10 11" key="1">
    <citation type="submission" date="2019-09" db="EMBL/GenBank/DDBJ databases">
        <title>Pararcticibacter amylolyticus gen. nov., sp. nov., isolated from a rottenly hemp rope, and reclassification of Pedobacter tournemirensis as Pararcticibacter tournemirensis comb. nov.</title>
        <authorList>
            <person name="Cai Y."/>
        </authorList>
    </citation>
    <scope>NUCLEOTIDE SEQUENCE [LARGE SCALE GENOMIC DNA]</scope>
    <source>
        <strain evidence="10 11">TF5-37.2-LB10</strain>
    </source>
</reference>
<evidence type="ECO:0000313" key="11">
    <source>
        <dbReference type="Proteomes" id="UP000322918"/>
    </source>
</evidence>
<keyword evidence="7" id="KW-0812">Transmembrane</keyword>
<dbReference type="InterPro" id="IPR000700">
    <property type="entry name" value="PAS-assoc_C"/>
</dbReference>
<feature type="transmembrane region" description="Helical" evidence="7">
    <location>
        <begin position="67"/>
        <end position="85"/>
    </location>
</feature>
<dbReference type="InterPro" id="IPR036890">
    <property type="entry name" value="HATPase_C_sf"/>
</dbReference>
<keyword evidence="6" id="KW-0902">Two-component regulatory system</keyword>
<feature type="domain" description="Histidine kinase" evidence="8">
    <location>
        <begin position="401"/>
        <end position="619"/>
    </location>
</feature>
<dbReference type="AlphaFoldDB" id="A0A5M9HDH9"/>
<evidence type="ECO:0000313" key="10">
    <source>
        <dbReference type="EMBL" id="KAA8483384.1"/>
    </source>
</evidence>
<dbReference type="Pfam" id="PF02518">
    <property type="entry name" value="HATPase_c"/>
    <property type="match status" value="1"/>
</dbReference>
<evidence type="ECO:0000256" key="4">
    <source>
        <dbReference type="ARBA" id="ARBA00022679"/>
    </source>
</evidence>
<keyword evidence="4" id="KW-0808">Transferase</keyword>
<name>A0A5M9HDH9_9SPHI</name>
<dbReference type="SMART" id="SM00388">
    <property type="entry name" value="HisKA"/>
    <property type="match status" value="1"/>
</dbReference>
<evidence type="ECO:0000256" key="5">
    <source>
        <dbReference type="ARBA" id="ARBA00022777"/>
    </source>
</evidence>
<evidence type="ECO:0000256" key="7">
    <source>
        <dbReference type="SAM" id="Phobius"/>
    </source>
</evidence>
<comment type="caution">
    <text evidence="10">The sequence shown here is derived from an EMBL/GenBank/DDBJ whole genome shotgun (WGS) entry which is preliminary data.</text>
</comment>
<evidence type="ECO:0000256" key="6">
    <source>
        <dbReference type="ARBA" id="ARBA00023012"/>
    </source>
</evidence>
<feature type="transmembrane region" description="Helical" evidence="7">
    <location>
        <begin position="36"/>
        <end position="55"/>
    </location>
</feature>
<dbReference type="GO" id="GO:0000155">
    <property type="term" value="F:phosphorelay sensor kinase activity"/>
    <property type="evidence" value="ECO:0007669"/>
    <property type="project" value="InterPro"/>
</dbReference>
<feature type="transmembrane region" description="Helical" evidence="7">
    <location>
        <begin position="12"/>
        <end position="30"/>
    </location>
</feature>
<accession>A0A5M9HDH9</accession>
<dbReference type="SMART" id="SM00387">
    <property type="entry name" value="HATPase_c"/>
    <property type="match status" value="1"/>
</dbReference>
<dbReference type="Pfam" id="PF00512">
    <property type="entry name" value="HisKA"/>
    <property type="match status" value="1"/>
</dbReference>
<keyword evidence="3" id="KW-0597">Phosphoprotein</keyword>
<feature type="transmembrane region" description="Helical" evidence="7">
    <location>
        <begin position="136"/>
        <end position="153"/>
    </location>
</feature>
<keyword evidence="7" id="KW-0472">Membrane</keyword>
<feature type="transmembrane region" description="Helical" evidence="7">
    <location>
        <begin position="173"/>
        <end position="190"/>
    </location>
</feature>
<sequence length="620" mass="70485">MSSKILGHISENYHLAFGSVVLALIFIISLNQSYLLFHTIVELLSIIVAFAVFIVTWNSRRILDNNYLFLVGISYFFIGTLDLLHTITFNGMQVIKGDGFYANQFWVATRFLESVTLLLGFWFLSWRKKLNADLIFLLYFAITAVIILSILYWKVFPVCFVAGQGQTDFKIYSEYAIIFLLTVSIGMLIKRRKHFSDSVYKFLFLSITFTIISEFCFTLYISNYSLSNEMGHYAKLISFYLIYRANVQTGFMQPTDIIFKNLKDSEEQYRTLTENIPEVIMRFDSKLNCIYSNGSAKRFFPVTHTRTGRIRYTDLGLPPSVEQLLSDALENTDRTGELHEVDFNLKANGEEYFFSMEVVPEYSNETGLKTYLMICFDITTLKHAEKELRELNATKDKFFSIIAHDLKNPFTSLLGFSQLLSKNASKLSSDRIQQLAERMNESARQTYNLLENLLSWARIQTGNLSPVKQVIDVPDLLTEAIRVCSPGAMSKGIEINAEYAGNERIIADRQMINAVLRNIIINAIKFSYPGGEIILNADYKDNMYQFSVADAGVGIEEEHAGKVLTMDNSISRTGTANETGTGLGLILCKEFIEINGGRIWFESSAGQGTTFYFTLPVANE</sequence>
<evidence type="ECO:0000256" key="1">
    <source>
        <dbReference type="ARBA" id="ARBA00000085"/>
    </source>
</evidence>
<comment type="catalytic activity">
    <reaction evidence="1">
        <text>ATP + protein L-histidine = ADP + protein N-phospho-L-histidine.</text>
        <dbReference type="EC" id="2.7.13.3"/>
    </reaction>
</comment>
<keyword evidence="11" id="KW-1185">Reference proteome</keyword>
<dbReference type="InterPro" id="IPR005467">
    <property type="entry name" value="His_kinase_dom"/>
</dbReference>
<organism evidence="10 11">
    <name type="scientific">Arcticibacter tournemirensis</name>
    <dbReference type="NCBI Taxonomy" id="699437"/>
    <lineage>
        <taxon>Bacteria</taxon>
        <taxon>Pseudomonadati</taxon>
        <taxon>Bacteroidota</taxon>
        <taxon>Sphingobacteriia</taxon>
        <taxon>Sphingobacteriales</taxon>
        <taxon>Sphingobacteriaceae</taxon>
        <taxon>Arcticibacter</taxon>
    </lineage>
</organism>
<dbReference type="Proteomes" id="UP000322918">
    <property type="component" value="Unassembled WGS sequence"/>
</dbReference>
<dbReference type="Gene3D" id="1.10.287.130">
    <property type="match status" value="1"/>
</dbReference>
<feature type="domain" description="PAC" evidence="9">
    <location>
        <begin position="334"/>
        <end position="390"/>
    </location>
</feature>
<feature type="transmembrane region" description="Helical" evidence="7">
    <location>
        <begin position="202"/>
        <end position="221"/>
    </location>
</feature>
<dbReference type="InterPro" id="IPR035965">
    <property type="entry name" value="PAS-like_dom_sf"/>
</dbReference>
<dbReference type="Pfam" id="PF08448">
    <property type="entry name" value="PAS_4"/>
    <property type="match status" value="1"/>
</dbReference>
<dbReference type="EC" id="2.7.13.3" evidence="2"/>
<evidence type="ECO:0000259" key="9">
    <source>
        <dbReference type="PROSITE" id="PS50113"/>
    </source>
</evidence>
<dbReference type="PANTHER" id="PTHR43711">
    <property type="entry name" value="TWO-COMPONENT HISTIDINE KINASE"/>
    <property type="match status" value="1"/>
</dbReference>
<dbReference type="OrthoDB" id="9813151at2"/>
<proteinExistence type="predicted"/>
<dbReference type="RefSeq" id="WP_141815215.1">
    <property type="nucleotide sequence ID" value="NZ_VFPL01000001.1"/>
</dbReference>
<dbReference type="PRINTS" id="PR00344">
    <property type="entry name" value="BCTRLSENSOR"/>
</dbReference>